<comment type="caution">
    <text evidence="3">The sequence shown here is derived from an EMBL/GenBank/DDBJ whole genome shotgun (WGS) entry which is preliminary data.</text>
</comment>
<dbReference type="Proteomes" id="UP000317646">
    <property type="component" value="Unassembled WGS sequence"/>
</dbReference>
<dbReference type="InterPro" id="IPR027823">
    <property type="entry name" value="DUF4468"/>
</dbReference>
<keyword evidence="4" id="KW-1185">Reference proteome</keyword>
<protein>
    <submittedName>
        <fullName evidence="3">DUF4468 domain-containing protein</fullName>
    </submittedName>
</protein>
<keyword evidence="1" id="KW-0732">Signal</keyword>
<dbReference type="Pfam" id="PF14730">
    <property type="entry name" value="DUF4468"/>
    <property type="match status" value="1"/>
</dbReference>
<dbReference type="Gene3D" id="3.30.530.80">
    <property type="match status" value="1"/>
</dbReference>
<evidence type="ECO:0000259" key="2">
    <source>
        <dbReference type="Pfam" id="PF14730"/>
    </source>
</evidence>
<dbReference type="RefSeq" id="WP_140466436.1">
    <property type="nucleotide sequence ID" value="NZ_RCYZ01000004.1"/>
</dbReference>
<evidence type="ECO:0000313" key="4">
    <source>
        <dbReference type="Proteomes" id="UP000317646"/>
    </source>
</evidence>
<gene>
    <name evidence="3" type="ORF">EAH73_10320</name>
</gene>
<reference evidence="3 4" key="1">
    <citation type="journal article" date="2019" name="Environ. Microbiol.">
        <title>Species interactions and distinct microbial communities in high Arctic permafrost affected cryosols are associated with the CH4 and CO2 gas fluxes.</title>
        <authorList>
            <person name="Altshuler I."/>
            <person name="Hamel J."/>
            <person name="Turney S."/>
            <person name="Magnuson E."/>
            <person name="Levesque R."/>
            <person name="Greer C."/>
            <person name="Whyte L.G."/>
        </authorList>
    </citation>
    <scope>NUCLEOTIDE SEQUENCE [LARGE SCALE GENOMIC DNA]</scope>
    <source>
        <strain evidence="3 4">S9.2P</strain>
    </source>
</reference>
<dbReference type="AlphaFoldDB" id="A0A502GTQ9"/>
<feature type="domain" description="DUF4468" evidence="2">
    <location>
        <begin position="40"/>
        <end position="123"/>
    </location>
</feature>
<sequence>MRSDVAIRCRGLWAAGALLLASRPAGAQALPLDAQGKVSFYYVVAADSLAAGALYGHAKGWLRQRGYALTTADSAAGRLVATNALAVYDRGYLSKKLHGKVRYQLAVDVKEGRYRLQFSGFVFEYYQEDHAYHFVPTGKTKPLEDTQAPGWQKLWQSHRQDALLGINGLVAELKAAMRAAPAPPPAPPAARAADW</sequence>
<dbReference type="OrthoDB" id="794676at2"/>
<feature type="chain" id="PRO_5021498381" evidence="1">
    <location>
        <begin position="28"/>
        <end position="195"/>
    </location>
</feature>
<accession>A0A502GTQ9</accession>
<evidence type="ECO:0000313" key="3">
    <source>
        <dbReference type="EMBL" id="TPG65787.1"/>
    </source>
</evidence>
<organism evidence="3 4">
    <name type="scientific">Hymenobacter nivis</name>
    <dbReference type="NCBI Taxonomy" id="1850093"/>
    <lineage>
        <taxon>Bacteria</taxon>
        <taxon>Pseudomonadati</taxon>
        <taxon>Bacteroidota</taxon>
        <taxon>Cytophagia</taxon>
        <taxon>Cytophagales</taxon>
        <taxon>Hymenobacteraceae</taxon>
        <taxon>Hymenobacter</taxon>
    </lineage>
</organism>
<name>A0A502GTQ9_9BACT</name>
<proteinExistence type="predicted"/>
<feature type="signal peptide" evidence="1">
    <location>
        <begin position="1"/>
        <end position="27"/>
    </location>
</feature>
<evidence type="ECO:0000256" key="1">
    <source>
        <dbReference type="SAM" id="SignalP"/>
    </source>
</evidence>
<dbReference type="EMBL" id="RCYZ01000004">
    <property type="protein sequence ID" value="TPG65787.1"/>
    <property type="molecule type" value="Genomic_DNA"/>
</dbReference>